<evidence type="ECO:0000313" key="10">
    <source>
        <dbReference type="Proteomes" id="UP001205105"/>
    </source>
</evidence>
<dbReference type="PROSITE" id="PS51867">
    <property type="entry name" value="ZF_RING_GID"/>
    <property type="match status" value="1"/>
</dbReference>
<feature type="domain" description="CTLH" evidence="7">
    <location>
        <begin position="44"/>
        <end position="101"/>
    </location>
</feature>
<dbReference type="Proteomes" id="UP001205105">
    <property type="component" value="Unassembled WGS sequence"/>
</dbReference>
<keyword evidence="4 6" id="KW-0863">Zinc-finger</keyword>
<reference evidence="9" key="1">
    <citation type="submission" date="2020-11" db="EMBL/GenBank/DDBJ databases">
        <title>Chlorella ohadii genome sequencing and assembly.</title>
        <authorList>
            <person name="Murik O."/>
            <person name="Treves H."/>
            <person name="Kedem I."/>
            <person name="Shotland Y."/>
            <person name="Kaplan A."/>
        </authorList>
    </citation>
    <scope>NUCLEOTIDE SEQUENCE</scope>
    <source>
        <strain evidence="9">1</strain>
    </source>
</reference>
<evidence type="ECO:0000313" key="9">
    <source>
        <dbReference type="EMBL" id="KAI7844810.1"/>
    </source>
</evidence>
<proteinExistence type="predicted"/>
<keyword evidence="3" id="KW-0479">Metal-binding</keyword>
<evidence type="ECO:0000256" key="1">
    <source>
        <dbReference type="ARBA" id="ARBA00004496"/>
    </source>
</evidence>
<dbReference type="EMBL" id="JADXDR010000024">
    <property type="protein sequence ID" value="KAI7844810.1"/>
    <property type="molecule type" value="Genomic_DNA"/>
</dbReference>
<dbReference type="AlphaFoldDB" id="A0AAD5DVM1"/>
<dbReference type="GO" id="GO:0043161">
    <property type="term" value="P:proteasome-mediated ubiquitin-dependent protein catabolic process"/>
    <property type="evidence" value="ECO:0007669"/>
    <property type="project" value="InterPro"/>
</dbReference>
<dbReference type="GO" id="GO:0005737">
    <property type="term" value="C:cytoplasm"/>
    <property type="evidence" value="ECO:0007669"/>
    <property type="project" value="UniProtKB-SubCell"/>
</dbReference>
<name>A0AAD5DVM1_9CHLO</name>
<feature type="domain" description="RING-Gid-type" evidence="8">
    <location>
        <begin position="193"/>
        <end position="265"/>
    </location>
</feature>
<dbReference type="PANTHER" id="PTHR12170">
    <property type="entry name" value="MACROPHAGE ERYTHROBLAST ATTACHER-RELATED"/>
    <property type="match status" value="1"/>
</dbReference>
<dbReference type="InterPro" id="IPR024964">
    <property type="entry name" value="CTLH/CRA"/>
</dbReference>
<organism evidence="9 10">
    <name type="scientific">Chlorella ohadii</name>
    <dbReference type="NCBI Taxonomy" id="2649997"/>
    <lineage>
        <taxon>Eukaryota</taxon>
        <taxon>Viridiplantae</taxon>
        <taxon>Chlorophyta</taxon>
        <taxon>core chlorophytes</taxon>
        <taxon>Trebouxiophyceae</taxon>
        <taxon>Chlorellales</taxon>
        <taxon>Chlorellaceae</taxon>
        <taxon>Chlorella clade</taxon>
        <taxon>Chlorella</taxon>
    </lineage>
</organism>
<dbReference type="InterPro" id="IPR013144">
    <property type="entry name" value="CRA_dom"/>
</dbReference>
<dbReference type="GO" id="GO:0005634">
    <property type="term" value="C:nucleus"/>
    <property type="evidence" value="ECO:0007669"/>
    <property type="project" value="TreeGrafter"/>
</dbReference>
<dbReference type="PROSITE" id="PS50896">
    <property type="entry name" value="LISH"/>
    <property type="match status" value="1"/>
</dbReference>
<protein>
    <recommendedName>
        <fullName evidence="11">Macrophage erythroblast attacher</fullName>
    </recommendedName>
</protein>
<dbReference type="InterPro" id="IPR006594">
    <property type="entry name" value="LisH"/>
</dbReference>
<evidence type="ECO:0000256" key="5">
    <source>
        <dbReference type="ARBA" id="ARBA00022833"/>
    </source>
</evidence>
<dbReference type="InterPro" id="IPR045098">
    <property type="entry name" value="Fyv10_fam"/>
</dbReference>
<dbReference type="PANTHER" id="PTHR12170:SF2">
    <property type="entry name" value="E3 UBIQUITIN-PROTEIN TRANSFERASE MAEA"/>
    <property type="match status" value="1"/>
</dbReference>
<comment type="caution">
    <text evidence="9">The sequence shown here is derived from an EMBL/GenBank/DDBJ whole genome shotgun (WGS) entry which is preliminary data.</text>
</comment>
<dbReference type="SMART" id="SM00757">
    <property type="entry name" value="CRA"/>
    <property type="match status" value="1"/>
</dbReference>
<keyword evidence="10" id="KW-1185">Reference proteome</keyword>
<dbReference type="GO" id="GO:0008270">
    <property type="term" value="F:zinc ion binding"/>
    <property type="evidence" value="ECO:0007669"/>
    <property type="project" value="UniProtKB-KW"/>
</dbReference>
<evidence type="ECO:0008006" key="11">
    <source>
        <dbReference type="Google" id="ProtNLM"/>
    </source>
</evidence>
<dbReference type="PROSITE" id="PS50897">
    <property type="entry name" value="CTLH"/>
    <property type="match status" value="1"/>
</dbReference>
<evidence type="ECO:0000259" key="8">
    <source>
        <dbReference type="PROSITE" id="PS51867"/>
    </source>
</evidence>
<dbReference type="InterPro" id="IPR006595">
    <property type="entry name" value="CTLH_C"/>
</dbReference>
<evidence type="ECO:0000259" key="7">
    <source>
        <dbReference type="PROSITE" id="PS50897"/>
    </source>
</evidence>
<keyword evidence="2" id="KW-0963">Cytoplasm</keyword>
<gene>
    <name evidence="9" type="ORF">COHA_001690</name>
</gene>
<dbReference type="Pfam" id="PF10607">
    <property type="entry name" value="CTLH"/>
    <property type="match status" value="1"/>
</dbReference>
<dbReference type="InterPro" id="IPR044063">
    <property type="entry name" value="ZF_RING_GID"/>
</dbReference>
<dbReference type="GO" id="GO:0061630">
    <property type="term" value="F:ubiquitin protein ligase activity"/>
    <property type="evidence" value="ECO:0007669"/>
    <property type="project" value="InterPro"/>
</dbReference>
<dbReference type="SMART" id="SM00668">
    <property type="entry name" value="CTLH"/>
    <property type="match status" value="1"/>
</dbReference>
<evidence type="ECO:0000256" key="4">
    <source>
        <dbReference type="ARBA" id="ARBA00022771"/>
    </source>
</evidence>
<accession>A0AAD5DVM1</accession>
<sequence length="280" mass="31201">MQIEWNRRRLDCLLVDHMLRGGYNGAAAALASSAGIQPLVELHIFEGAQSVVDALRAHDCGPALAWCEEQRARLRKAKSKLEFKLRVQEFVELVRAGQQLEAIAYARRHLAPWASQYLPELQRAAALLAFQAGTHCAPYKQLFDDARWGELVELFRQELYRLNTLPPTSLLSIHLQAGLSALKTPLSLEPGCCREDPLHLPAFRALAEGLPFAKHVHSKLICAISHTLMNEHNPPAALPNGYVYSQKALHDMAAAHDGRVTCPRTGFSCDVSELRRVYIS</sequence>
<evidence type="ECO:0000256" key="6">
    <source>
        <dbReference type="PROSITE-ProRule" id="PRU01215"/>
    </source>
</evidence>
<dbReference type="CDD" id="cd16659">
    <property type="entry name" value="RING-Ubox_Emp"/>
    <property type="match status" value="1"/>
</dbReference>
<keyword evidence="5" id="KW-0862">Zinc</keyword>
<dbReference type="GO" id="GO:0034657">
    <property type="term" value="C:GID complex"/>
    <property type="evidence" value="ECO:0007669"/>
    <property type="project" value="TreeGrafter"/>
</dbReference>
<feature type="zinc finger region" description="RING-Gid-type" evidence="6">
    <location>
        <begin position="193"/>
        <end position="265"/>
    </location>
</feature>
<comment type="subcellular location">
    <subcellularLocation>
        <location evidence="1">Cytoplasm</location>
    </subcellularLocation>
</comment>
<evidence type="ECO:0000256" key="2">
    <source>
        <dbReference type="ARBA" id="ARBA00022490"/>
    </source>
</evidence>
<evidence type="ECO:0000256" key="3">
    <source>
        <dbReference type="ARBA" id="ARBA00022723"/>
    </source>
</evidence>
<dbReference type="SUPFAM" id="SSF57850">
    <property type="entry name" value="RING/U-box"/>
    <property type="match status" value="1"/>
</dbReference>